<proteinExistence type="predicted"/>
<dbReference type="RefSeq" id="WP_235179216.1">
    <property type="nucleotide sequence ID" value="NZ_JAKFFV010000014.1"/>
</dbReference>
<evidence type="ECO:0000313" key="2">
    <source>
        <dbReference type="EMBL" id="MCF2500897.1"/>
    </source>
</evidence>
<gene>
    <name evidence="2" type="ORF">L0661_21425</name>
</gene>
<reference evidence="2" key="1">
    <citation type="submission" date="2022-01" db="EMBL/GenBank/DDBJ databases">
        <title>Novel species in genus Dyadobacter.</title>
        <authorList>
            <person name="Ma C."/>
        </authorList>
    </citation>
    <scope>NUCLEOTIDE SEQUENCE</scope>
    <source>
        <strain evidence="2">CY357</strain>
    </source>
</reference>
<dbReference type="InterPro" id="IPR014710">
    <property type="entry name" value="RmlC-like_jellyroll"/>
</dbReference>
<dbReference type="InterPro" id="IPR000595">
    <property type="entry name" value="cNMP-bd_dom"/>
</dbReference>
<feature type="domain" description="Cyclic nucleotide-binding" evidence="1">
    <location>
        <begin position="30"/>
        <end position="121"/>
    </location>
</feature>
<dbReference type="Proteomes" id="UP001139411">
    <property type="component" value="Unassembled WGS sequence"/>
</dbReference>
<name>A0A9X1QIF5_9BACT</name>
<evidence type="ECO:0000313" key="3">
    <source>
        <dbReference type="Proteomes" id="UP001139411"/>
    </source>
</evidence>
<accession>A0A9X1QIF5</accession>
<evidence type="ECO:0000259" key="1">
    <source>
        <dbReference type="Pfam" id="PF00027"/>
    </source>
</evidence>
<dbReference type="EMBL" id="JAKFFV010000014">
    <property type="protein sequence ID" value="MCF2500897.1"/>
    <property type="molecule type" value="Genomic_DNA"/>
</dbReference>
<dbReference type="Gene3D" id="2.60.120.10">
    <property type="entry name" value="Jelly Rolls"/>
    <property type="match status" value="1"/>
</dbReference>
<dbReference type="InterPro" id="IPR018490">
    <property type="entry name" value="cNMP-bd_dom_sf"/>
</dbReference>
<organism evidence="2 3">
    <name type="scientific">Dyadobacter chenhuakuii</name>
    <dbReference type="NCBI Taxonomy" id="2909339"/>
    <lineage>
        <taxon>Bacteria</taxon>
        <taxon>Pseudomonadati</taxon>
        <taxon>Bacteroidota</taxon>
        <taxon>Cytophagia</taxon>
        <taxon>Cytophagales</taxon>
        <taxon>Spirosomataceae</taxon>
        <taxon>Dyadobacter</taxon>
    </lineage>
</organism>
<dbReference type="CDD" id="cd00038">
    <property type="entry name" value="CAP_ED"/>
    <property type="match status" value="1"/>
</dbReference>
<protein>
    <submittedName>
        <fullName evidence="2">Crp/Fnr family transcriptional regulator</fullName>
    </submittedName>
</protein>
<dbReference type="Pfam" id="PF00027">
    <property type="entry name" value="cNMP_binding"/>
    <property type="match status" value="1"/>
</dbReference>
<sequence length="192" mass="22398">MPKQLLSFLGALTPISDTVYSDFLQAFKLIHVPKGKLLLSEGEICDKLWFVKTGLARGCCIINRLGKSQEITEWFASENDFFLAFESFVCQVPSREYIETLEPSQLICISRKDLYHLYAKHPEMCHLGRIIAERFGLHDKERLREMRLHSAQERLNIFHQQSRELFLRVPQKYIASYLGISENYVSKLKAKR</sequence>
<dbReference type="AlphaFoldDB" id="A0A9X1QIF5"/>
<comment type="caution">
    <text evidence="2">The sequence shown here is derived from an EMBL/GenBank/DDBJ whole genome shotgun (WGS) entry which is preliminary data.</text>
</comment>
<dbReference type="SUPFAM" id="SSF51206">
    <property type="entry name" value="cAMP-binding domain-like"/>
    <property type="match status" value="1"/>
</dbReference>